<reference evidence="2" key="1">
    <citation type="journal article" date="2014" name="Int. J. Syst. Evol. Microbiol.">
        <title>Complete genome sequence of Corynebacterium casei LMG S-19264T (=DSM 44701T), isolated from a smear-ripened cheese.</title>
        <authorList>
            <consortium name="US DOE Joint Genome Institute (JGI-PGF)"/>
            <person name="Walter F."/>
            <person name="Albersmeier A."/>
            <person name="Kalinowski J."/>
            <person name="Ruckert C."/>
        </authorList>
    </citation>
    <scope>NUCLEOTIDE SEQUENCE</scope>
    <source>
        <strain evidence="2">JCM 4784</strain>
    </source>
</reference>
<feature type="compositionally biased region" description="Low complexity" evidence="1">
    <location>
        <begin position="69"/>
        <end position="78"/>
    </location>
</feature>
<comment type="caution">
    <text evidence="2">The sequence shown here is derived from an EMBL/GenBank/DDBJ whole genome shotgun (WGS) entry which is preliminary data.</text>
</comment>
<evidence type="ECO:0000313" key="2">
    <source>
        <dbReference type="EMBL" id="GHE72726.1"/>
    </source>
</evidence>
<keyword evidence="3" id="KW-1185">Reference proteome</keyword>
<name>A0A918ZVE5_9ACTN</name>
<sequence>MPSGRHSTVAVPPVKRTVERRPGTAGADGCDGDDVRDEGGGEDGDAGRSCLPASGGLGGADGPGGSGARGVAEGPADRAGGGGVRVGSAASALRTAPSSSGRLCAVPPPSALASCHAPSAPAAVPTATQAAVPTAPHLFPLHHLPVAPGLMAPAPPFTVQAASALTLPGPSLTSG</sequence>
<dbReference type="Proteomes" id="UP000608024">
    <property type="component" value="Unassembled WGS sequence"/>
</dbReference>
<feature type="compositionally biased region" description="Gly residues" evidence="1">
    <location>
        <begin position="55"/>
        <end position="68"/>
    </location>
</feature>
<reference evidence="2" key="2">
    <citation type="submission" date="2020-09" db="EMBL/GenBank/DDBJ databases">
        <authorList>
            <person name="Sun Q."/>
            <person name="Ohkuma M."/>
        </authorList>
    </citation>
    <scope>NUCLEOTIDE SEQUENCE</scope>
    <source>
        <strain evidence="2">JCM 4784</strain>
    </source>
</reference>
<feature type="region of interest" description="Disordered" evidence="1">
    <location>
        <begin position="1"/>
        <end position="85"/>
    </location>
</feature>
<dbReference type="EMBL" id="BNBT01000077">
    <property type="protein sequence ID" value="GHE72726.1"/>
    <property type="molecule type" value="Genomic_DNA"/>
</dbReference>
<organism evidence="2 3">
    <name type="scientific">Streptomyces longispororuber</name>
    <dbReference type="NCBI Taxonomy" id="68230"/>
    <lineage>
        <taxon>Bacteria</taxon>
        <taxon>Bacillati</taxon>
        <taxon>Actinomycetota</taxon>
        <taxon>Actinomycetes</taxon>
        <taxon>Kitasatosporales</taxon>
        <taxon>Streptomycetaceae</taxon>
        <taxon>Streptomyces</taxon>
    </lineage>
</organism>
<evidence type="ECO:0000313" key="3">
    <source>
        <dbReference type="Proteomes" id="UP000608024"/>
    </source>
</evidence>
<accession>A0A918ZVE5</accession>
<feature type="compositionally biased region" description="Acidic residues" evidence="1">
    <location>
        <begin position="30"/>
        <end position="44"/>
    </location>
</feature>
<proteinExistence type="predicted"/>
<evidence type="ECO:0000256" key="1">
    <source>
        <dbReference type="SAM" id="MobiDB-lite"/>
    </source>
</evidence>
<protein>
    <submittedName>
        <fullName evidence="2">Uncharacterized protein</fullName>
    </submittedName>
</protein>
<gene>
    <name evidence="2" type="ORF">GCM10018785_46140</name>
</gene>
<dbReference type="AlphaFoldDB" id="A0A918ZVE5"/>